<evidence type="ECO:0000256" key="1">
    <source>
        <dbReference type="ARBA" id="ARBA00004442"/>
    </source>
</evidence>
<keyword evidence="9" id="KW-1185">Reference proteome</keyword>
<dbReference type="Pfam" id="PF14322">
    <property type="entry name" value="SusD-like_3"/>
    <property type="match status" value="1"/>
</dbReference>
<dbReference type="AlphaFoldDB" id="A0A4R3KUX7"/>
<dbReference type="Proteomes" id="UP000295807">
    <property type="component" value="Unassembled WGS sequence"/>
</dbReference>
<gene>
    <name evidence="8" type="ORF">EDD80_102443</name>
</gene>
<keyword evidence="3" id="KW-0732">Signal</keyword>
<comment type="caution">
    <text evidence="8">The sequence shown here is derived from an EMBL/GenBank/DDBJ whole genome shotgun (WGS) entry which is preliminary data.</text>
</comment>
<dbReference type="Pfam" id="PF07980">
    <property type="entry name" value="SusD_RagB"/>
    <property type="match status" value="1"/>
</dbReference>
<comment type="similarity">
    <text evidence="2">Belongs to the SusD family.</text>
</comment>
<evidence type="ECO:0000256" key="3">
    <source>
        <dbReference type="ARBA" id="ARBA00022729"/>
    </source>
</evidence>
<evidence type="ECO:0000259" key="7">
    <source>
        <dbReference type="Pfam" id="PF14322"/>
    </source>
</evidence>
<proteinExistence type="inferred from homology"/>
<reference evidence="8 9" key="1">
    <citation type="submission" date="2019-03" db="EMBL/GenBank/DDBJ databases">
        <title>Genomic Encyclopedia of Type Strains, Phase IV (KMG-IV): sequencing the most valuable type-strain genomes for metagenomic binning, comparative biology and taxonomic classification.</title>
        <authorList>
            <person name="Goeker M."/>
        </authorList>
    </citation>
    <scope>NUCLEOTIDE SEQUENCE [LARGE SCALE GENOMIC DNA]</scope>
    <source>
        <strain evidence="8 9">DSM 21100</strain>
    </source>
</reference>
<evidence type="ECO:0000256" key="2">
    <source>
        <dbReference type="ARBA" id="ARBA00006275"/>
    </source>
</evidence>
<accession>A0A4R3KUX7</accession>
<name>A0A4R3KUX7_9SPHI</name>
<evidence type="ECO:0000256" key="5">
    <source>
        <dbReference type="ARBA" id="ARBA00023237"/>
    </source>
</evidence>
<evidence type="ECO:0000256" key="4">
    <source>
        <dbReference type="ARBA" id="ARBA00023136"/>
    </source>
</evidence>
<sequence>MKRTIYRFLAGCCFALLAGGCQKDLLKTIPNDRITSEIFWTEEKDAVLAVNAIYTYLEGVSIFSYDALSDIARPNQNFMQESYIVKGTYDALNPFVVEKWDNAYKGIRAVNYFLENVDKVPTDNMDLITRLKGEARFLRAYFYIQLTTLFGDVPLITKSLSIEEGKTVQRTPATEVYDFIGEELTAAAAELPVDASEPGRITKGAALAFKARLMLLIKRYDEAAQAAAEVMALDKYELYPSYENLFSYSAENNSEVILDKQFTENIYANNSFALLAPYSQTASGNIVPVKKLVDAYQMQNGKGIEEAGSGFDPHDPYANRDPRLHYSIFVLGSQLPDGTTYDSRPGSGTADAIGYNPGSTKTGFNVKKYVNAQDRNDRDNSGINIILMRYAEVLLTYAEAKIELNQVDASVFEAINEVRQRADVGMPAITAPKSQEEMRSIVRRERMIELAFEGQRFFDIRRYGIAGEVMNGTASGMTYTNSSGDLVTVTDNSFIRFFDPDRDVLWPIPQKELDLNPGLTPNPGW</sequence>
<evidence type="ECO:0000313" key="9">
    <source>
        <dbReference type="Proteomes" id="UP000295807"/>
    </source>
</evidence>
<keyword evidence="4" id="KW-0472">Membrane</keyword>
<evidence type="ECO:0000259" key="6">
    <source>
        <dbReference type="Pfam" id="PF07980"/>
    </source>
</evidence>
<dbReference type="OrthoDB" id="5694214at2"/>
<evidence type="ECO:0000313" key="8">
    <source>
        <dbReference type="EMBL" id="TCS89249.1"/>
    </source>
</evidence>
<dbReference type="RefSeq" id="WP_132128326.1">
    <property type="nucleotide sequence ID" value="NZ_CP042432.1"/>
</dbReference>
<dbReference type="InterPro" id="IPR011990">
    <property type="entry name" value="TPR-like_helical_dom_sf"/>
</dbReference>
<dbReference type="CDD" id="cd08977">
    <property type="entry name" value="SusD"/>
    <property type="match status" value="1"/>
</dbReference>
<dbReference type="SUPFAM" id="SSF48452">
    <property type="entry name" value="TPR-like"/>
    <property type="match status" value="1"/>
</dbReference>
<comment type="subcellular location">
    <subcellularLocation>
        <location evidence="1">Cell outer membrane</location>
    </subcellularLocation>
</comment>
<protein>
    <submittedName>
        <fullName evidence="8">Putative outer membrane starch-binding protein</fullName>
    </submittedName>
</protein>
<dbReference type="InterPro" id="IPR033985">
    <property type="entry name" value="SusD-like_N"/>
</dbReference>
<dbReference type="Gene3D" id="1.25.40.390">
    <property type="match status" value="1"/>
</dbReference>
<dbReference type="GO" id="GO:0009279">
    <property type="term" value="C:cell outer membrane"/>
    <property type="evidence" value="ECO:0007669"/>
    <property type="project" value="UniProtKB-SubCell"/>
</dbReference>
<feature type="domain" description="SusD-like N-terminal" evidence="7">
    <location>
        <begin position="77"/>
        <end position="215"/>
    </location>
</feature>
<dbReference type="EMBL" id="SMAD01000002">
    <property type="protein sequence ID" value="TCS89249.1"/>
    <property type="molecule type" value="Genomic_DNA"/>
</dbReference>
<keyword evidence="5" id="KW-0998">Cell outer membrane</keyword>
<dbReference type="InterPro" id="IPR012944">
    <property type="entry name" value="SusD_RagB_dom"/>
</dbReference>
<organism evidence="8 9">
    <name type="scientific">Anseongella ginsenosidimutans</name>
    <dbReference type="NCBI Taxonomy" id="496056"/>
    <lineage>
        <taxon>Bacteria</taxon>
        <taxon>Pseudomonadati</taxon>
        <taxon>Bacteroidota</taxon>
        <taxon>Sphingobacteriia</taxon>
        <taxon>Sphingobacteriales</taxon>
        <taxon>Sphingobacteriaceae</taxon>
        <taxon>Anseongella</taxon>
    </lineage>
</organism>
<feature type="domain" description="RagB/SusD" evidence="6">
    <location>
        <begin position="246"/>
        <end position="525"/>
    </location>
</feature>
<dbReference type="PROSITE" id="PS51257">
    <property type="entry name" value="PROKAR_LIPOPROTEIN"/>
    <property type="match status" value="1"/>
</dbReference>